<keyword evidence="3" id="KW-1185">Reference proteome</keyword>
<dbReference type="AlphaFoldDB" id="A0A367K6V6"/>
<dbReference type="OrthoDB" id="1684102at2759"/>
<comment type="caution">
    <text evidence="2">The sequence shown here is derived from an EMBL/GenBank/DDBJ whole genome shotgun (WGS) entry which is preliminary data.</text>
</comment>
<keyword evidence="1" id="KW-0812">Transmembrane</keyword>
<dbReference type="Proteomes" id="UP000253551">
    <property type="component" value="Unassembled WGS sequence"/>
</dbReference>
<proteinExistence type="predicted"/>
<organism evidence="2 3">
    <name type="scientific">Rhizopus stolonifer</name>
    <name type="common">Rhizopus nigricans</name>
    <dbReference type="NCBI Taxonomy" id="4846"/>
    <lineage>
        <taxon>Eukaryota</taxon>
        <taxon>Fungi</taxon>
        <taxon>Fungi incertae sedis</taxon>
        <taxon>Mucoromycota</taxon>
        <taxon>Mucoromycotina</taxon>
        <taxon>Mucoromycetes</taxon>
        <taxon>Mucorales</taxon>
        <taxon>Mucorineae</taxon>
        <taxon>Rhizopodaceae</taxon>
        <taxon>Rhizopus</taxon>
    </lineage>
</organism>
<evidence type="ECO:0000256" key="1">
    <source>
        <dbReference type="SAM" id="Phobius"/>
    </source>
</evidence>
<dbReference type="EMBL" id="PJQM01002134">
    <property type="protein sequence ID" value="RCH97869.1"/>
    <property type="molecule type" value="Genomic_DNA"/>
</dbReference>
<feature type="transmembrane region" description="Helical" evidence="1">
    <location>
        <begin position="6"/>
        <end position="22"/>
    </location>
</feature>
<protein>
    <submittedName>
        <fullName evidence="2">Uncharacterized protein</fullName>
    </submittedName>
</protein>
<feature type="non-terminal residue" evidence="2">
    <location>
        <position position="99"/>
    </location>
</feature>
<gene>
    <name evidence="2" type="ORF">CU098_000113</name>
</gene>
<reference evidence="2 3" key="1">
    <citation type="journal article" date="2018" name="G3 (Bethesda)">
        <title>Phylogenetic and Phylogenomic Definition of Rhizopus Species.</title>
        <authorList>
            <person name="Gryganskyi A.P."/>
            <person name="Golan J."/>
            <person name="Dolatabadi S."/>
            <person name="Mondo S."/>
            <person name="Robb S."/>
            <person name="Idnurm A."/>
            <person name="Muszewska A."/>
            <person name="Steczkiewicz K."/>
            <person name="Masonjones S."/>
            <person name="Liao H.L."/>
            <person name="Gajdeczka M.T."/>
            <person name="Anike F."/>
            <person name="Vuek A."/>
            <person name="Anishchenko I.M."/>
            <person name="Voigt K."/>
            <person name="de Hoog G.S."/>
            <person name="Smith M.E."/>
            <person name="Heitman J."/>
            <person name="Vilgalys R."/>
            <person name="Stajich J.E."/>
        </authorList>
    </citation>
    <scope>NUCLEOTIDE SEQUENCE [LARGE SCALE GENOMIC DNA]</scope>
    <source>
        <strain evidence="2 3">LSU 92-RS-03</strain>
    </source>
</reference>
<keyword evidence="1" id="KW-1133">Transmembrane helix</keyword>
<accession>A0A367K6V6</accession>
<evidence type="ECO:0000313" key="3">
    <source>
        <dbReference type="Proteomes" id="UP000253551"/>
    </source>
</evidence>
<keyword evidence="1" id="KW-0472">Membrane</keyword>
<evidence type="ECO:0000313" key="2">
    <source>
        <dbReference type="EMBL" id="RCH97869.1"/>
    </source>
</evidence>
<name>A0A367K6V6_RHIST</name>
<sequence>MTSHHPVILLSITAFILLFLFWKTRPALVEHPSKEPEWSLQLGHVKSHSIYTTYIPKSVTAIIQRKKPDAGIHHIIQHLSQYPFIKEIYVYDSIQSKQE</sequence>